<dbReference type="PANTHER" id="PTHR37814:SF1">
    <property type="entry name" value="MEMBRANE PROTEIN"/>
    <property type="match status" value="1"/>
</dbReference>
<feature type="transmembrane region" description="Helical" evidence="2">
    <location>
        <begin position="297"/>
        <end position="316"/>
    </location>
</feature>
<feature type="compositionally biased region" description="Low complexity" evidence="1">
    <location>
        <begin position="433"/>
        <end position="455"/>
    </location>
</feature>
<sequence length="455" mass="48696">MRSIKIGLALVGLLVGAGFATGKEVTQYFVSFGTMGVWGVLVAAITTAGAAIVAMTAGSFFLAEEHSSVFNRISHPIISKVMDAGATVTQFAIGFIMIAGAGAVVEQQWGVQPWIGALSLTIIIALVGLLDVDRVSTIIGGATPLIVVVIFIVFVWVLLNKPDGSFTELAAIGAQNESPVRPWWLSALNYTGMTLATGISMILVIGGDSGNMQTAIRGGLLGGLIYSTMVVVEVIMLLLAAPLVLGSDVPILALTTHIAPWFSHFASVVVVFMVFNTALGMFYALGRRMTAKKPEAYRPVYLLGVLVGFGVSFVGFGDLVSVVFPILGWIGMVIVGALILWRFKTASRIEAEGKARSRIWKYATAPAKASTRDLRRIATLIRGTAPDNERFREKLQDELEQQHEGEGEYEDSPEAAQHQEMLDKLEEYDERYASQQAAAASDQAPDAAANAPKQS</sequence>
<feature type="transmembrane region" description="Helical" evidence="2">
    <location>
        <begin position="219"/>
        <end position="241"/>
    </location>
</feature>
<feature type="transmembrane region" description="Helical" evidence="2">
    <location>
        <begin position="38"/>
        <end position="63"/>
    </location>
</feature>
<dbReference type="AlphaFoldDB" id="B1VFR9"/>
<feature type="region of interest" description="Disordered" evidence="1">
    <location>
        <begin position="398"/>
        <end position="455"/>
    </location>
</feature>
<evidence type="ECO:0000256" key="1">
    <source>
        <dbReference type="SAM" id="MobiDB-lite"/>
    </source>
</evidence>
<feature type="transmembrane region" description="Helical" evidence="2">
    <location>
        <begin position="137"/>
        <end position="159"/>
    </location>
</feature>
<dbReference type="PANTHER" id="PTHR37814">
    <property type="entry name" value="CONSERVED MEMBRANE PROTEIN"/>
    <property type="match status" value="1"/>
</dbReference>
<feature type="transmembrane region" description="Helical" evidence="2">
    <location>
        <begin position="261"/>
        <end position="285"/>
    </location>
</feature>
<dbReference type="InterPro" id="IPR038728">
    <property type="entry name" value="YkvI-like"/>
</dbReference>
<accession>B1VFR9</accession>
<feature type="transmembrane region" description="Helical" evidence="2">
    <location>
        <begin position="84"/>
        <end position="105"/>
    </location>
</feature>
<reference evidence="3 4" key="1">
    <citation type="journal article" date="2008" name="J. Biotechnol.">
        <title>The lifestyle of Corynebacterium urealyticum derived from its complete genome sequence established by pyrosequencing.</title>
        <authorList>
            <person name="Tauch A."/>
            <person name="Trost E."/>
            <person name="Tilker A."/>
            <person name="Ludewig U."/>
            <person name="Schneiker S."/>
            <person name="Goesmann A."/>
            <person name="Arnold W."/>
            <person name="Bekel T."/>
            <person name="Brinkrolf K."/>
            <person name="Brune I."/>
            <person name="Goetker S."/>
            <person name="Kalinowski J."/>
            <person name="Kamp P.-B."/>
            <person name="Lobo F.P."/>
            <person name="Viehoever P."/>
            <person name="Weisshaar B."/>
            <person name="Soriano F."/>
            <person name="Droege M."/>
            <person name="Puehler A."/>
        </authorList>
    </citation>
    <scope>NUCLEOTIDE SEQUENCE [LARGE SCALE GENOMIC DNA]</scope>
    <source>
        <strain evidence="4">ATCC 43042 / DSM 7109</strain>
    </source>
</reference>
<keyword evidence="2" id="KW-0472">Membrane</keyword>
<feature type="transmembrane region" description="Helical" evidence="2">
    <location>
        <begin position="111"/>
        <end position="130"/>
    </location>
</feature>
<name>B1VFR9_CORU7</name>
<dbReference type="EMBL" id="AM942444">
    <property type="protein sequence ID" value="CAQ04608.1"/>
    <property type="molecule type" value="Genomic_DNA"/>
</dbReference>
<dbReference type="eggNOG" id="COG3949">
    <property type="taxonomic scope" value="Bacteria"/>
</dbReference>
<protein>
    <recommendedName>
        <fullName evidence="5">Membrane protein YkvI</fullName>
    </recommendedName>
</protein>
<evidence type="ECO:0000313" key="3">
    <source>
        <dbReference type="EMBL" id="CAQ04608.1"/>
    </source>
</evidence>
<dbReference type="RefSeq" id="WP_012359899.1">
    <property type="nucleotide sequence ID" value="NC_010545.1"/>
</dbReference>
<evidence type="ECO:0008006" key="5">
    <source>
        <dbReference type="Google" id="ProtNLM"/>
    </source>
</evidence>
<dbReference type="HOGENOM" id="CLU_043930_1_0_11"/>
<proteinExistence type="predicted"/>
<gene>
    <name evidence="3" type="ordered locus">cu0648</name>
</gene>
<evidence type="ECO:0000256" key="2">
    <source>
        <dbReference type="SAM" id="Phobius"/>
    </source>
</evidence>
<evidence type="ECO:0000313" key="4">
    <source>
        <dbReference type="Proteomes" id="UP000001727"/>
    </source>
</evidence>
<dbReference type="KEGG" id="cur:cu0648"/>
<feature type="transmembrane region" description="Helical" evidence="2">
    <location>
        <begin position="187"/>
        <end position="207"/>
    </location>
</feature>
<dbReference type="GeneID" id="60603424"/>
<feature type="transmembrane region" description="Helical" evidence="2">
    <location>
        <begin position="322"/>
        <end position="341"/>
    </location>
</feature>
<keyword evidence="2" id="KW-1133">Transmembrane helix</keyword>
<dbReference type="Proteomes" id="UP000001727">
    <property type="component" value="Chromosome"/>
</dbReference>
<keyword evidence="2" id="KW-0812">Transmembrane</keyword>
<keyword evidence="4" id="KW-1185">Reference proteome</keyword>
<dbReference type="STRING" id="504474.cu0648"/>
<organism evidence="3 4">
    <name type="scientific">Corynebacterium urealyticum (strain ATCC 43042 / DSM 7109)</name>
    <dbReference type="NCBI Taxonomy" id="504474"/>
    <lineage>
        <taxon>Bacteria</taxon>
        <taxon>Bacillati</taxon>
        <taxon>Actinomycetota</taxon>
        <taxon>Actinomycetes</taxon>
        <taxon>Mycobacteriales</taxon>
        <taxon>Corynebacteriaceae</taxon>
        <taxon>Corynebacterium</taxon>
    </lineage>
</organism>